<dbReference type="GO" id="GO:0016787">
    <property type="term" value="F:hydrolase activity"/>
    <property type="evidence" value="ECO:0007669"/>
    <property type="project" value="UniProtKB-UniRule"/>
</dbReference>
<comment type="catalytic activity">
    <reaction evidence="6">
        <text>Couples ATP hydrolysis with the unwinding of duplex DNA by translocating in the 3'-5' direction.</text>
        <dbReference type="EC" id="5.6.2.4"/>
    </reaction>
</comment>
<evidence type="ECO:0000256" key="2">
    <source>
        <dbReference type="ARBA" id="ARBA00022801"/>
    </source>
</evidence>
<dbReference type="EC" id="5.6.2.4" evidence="7"/>
<dbReference type="Gene3D" id="3.40.50.300">
    <property type="entry name" value="P-loop containing nucleotide triphosphate hydrolases"/>
    <property type="match status" value="4"/>
</dbReference>
<keyword evidence="1" id="KW-0547">Nucleotide-binding</keyword>
<dbReference type="PANTHER" id="PTHR11070:SF67">
    <property type="entry name" value="DNA 3'-5' HELICASE"/>
    <property type="match status" value="1"/>
</dbReference>
<evidence type="ECO:0000313" key="10">
    <source>
        <dbReference type="Proteomes" id="UP000464318"/>
    </source>
</evidence>
<dbReference type="InterPro" id="IPR000212">
    <property type="entry name" value="DNA_helicase_UvrD/REP"/>
</dbReference>
<keyword evidence="3 9" id="KW-0347">Helicase</keyword>
<dbReference type="GO" id="GO:0043138">
    <property type="term" value="F:3'-5' DNA helicase activity"/>
    <property type="evidence" value="ECO:0007669"/>
    <property type="project" value="UniProtKB-EC"/>
</dbReference>
<evidence type="ECO:0000256" key="5">
    <source>
        <dbReference type="ARBA" id="ARBA00023235"/>
    </source>
</evidence>
<name>A0A6P1QW66_9FLAO</name>
<dbReference type="GO" id="GO:0005829">
    <property type="term" value="C:cytosol"/>
    <property type="evidence" value="ECO:0007669"/>
    <property type="project" value="TreeGrafter"/>
</dbReference>
<keyword evidence="10" id="KW-1185">Reference proteome</keyword>
<dbReference type="Pfam" id="PF00580">
    <property type="entry name" value="UvrD-helicase"/>
    <property type="match status" value="1"/>
</dbReference>
<dbReference type="Proteomes" id="UP000464318">
    <property type="component" value="Chromosome"/>
</dbReference>
<dbReference type="InterPro" id="IPR014016">
    <property type="entry name" value="UvrD-like_ATP-bd"/>
</dbReference>
<keyword evidence="4" id="KW-0067">ATP-binding</keyword>
<protein>
    <recommendedName>
        <fullName evidence="7">DNA 3'-5' helicase</fullName>
        <ecNumber evidence="7">5.6.2.4</ecNumber>
    </recommendedName>
</protein>
<dbReference type="GO" id="GO:0005524">
    <property type="term" value="F:ATP binding"/>
    <property type="evidence" value="ECO:0007669"/>
    <property type="project" value="UniProtKB-UniRule"/>
</dbReference>
<dbReference type="EMBL" id="CP029149">
    <property type="protein sequence ID" value="QHN65091.1"/>
    <property type="molecule type" value="Genomic_DNA"/>
</dbReference>
<dbReference type="GO" id="GO:0003677">
    <property type="term" value="F:DNA binding"/>
    <property type="evidence" value="ECO:0007669"/>
    <property type="project" value="InterPro"/>
</dbReference>
<evidence type="ECO:0000256" key="8">
    <source>
        <dbReference type="ARBA" id="ARBA00048988"/>
    </source>
</evidence>
<evidence type="ECO:0000256" key="4">
    <source>
        <dbReference type="ARBA" id="ARBA00022840"/>
    </source>
</evidence>
<dbReference type="PANTHER" id="PTHR11070">
    <property type="entry name" value="UVRD / RECB / PCRA DNA HELICASE FAMILY MEMBER"/>
    <property type="match status" value="1"/>
</dbReference>
<gene>
    <name evidence="9" type="ORF">DBX24_03875</name>
</gene>
<dbReference type="GO" id="GO:0000725">
    <property type="term" value="P:recombinational repair"/>
    <property type="evidence" value="ECO:0007669"/>
    <property type="project" value="TreeGrafter"/>
</dbReference>
<dbReference type="OrthoDB" id="9810135at2"/>
<evidence type="ECO:0000256" key="1">
    <source>
        <dbReference type="ARBA" id="ARBA00022741"/>
    </source>
</evidence>
<keyword evidence="5" id="KW-0413">Isomerase</keyword>
<comment type="catalytic activity">
    <reaction evidence="8">
        <text>ATP + H2O = ADP + phosphate + H(+)</text>
        <dbReference type="Rhea" id="RHEA:13065"/>
        <dbReference type="ChEBI" id="CHEBI:15377"/>
        <dbReference type="ChEBI" id="CHEBI:15378"/>
        <dbReference type="ChEBI" id="CHEBI:30616"/>
        <dbReference type="ChEBI" id="CHEBI:43474"/>
        <dbReference type="ChEBI" id="CHEBI:456216"/>
        <dbReference type="EC" id="5.6.2.4"/>
    </reaction>
</comment>
<dbReference type="RefSeq" id="WP_160224038.1">
    <property type="nucleotide sequence ID" value="NZ_CP029149.1"/>
</dbReference>
<organism evidence="9 10">
    <name type="scientific">Bergeyella cardium</name>
    <dbReference type="NCBI Taxonomy" id="1585976"/>
    <lineage>
        <taxon>Bacteria</taxon>
        <taxon>Pseudomonadati</taxon>
        <taxon>Bacteroidota</taxon>
        <taxon>Flavobacteriia</taxon>
        <taxon>Flavobacteriales</taxon>
        <taxon>Weeksellaceae</taxon>
        <taxon>Bergeyella</taxon>
    </lineage>
</organism>
<dbReference type="SUPFAM" id="SSF52540">
    <property type="entry name" value="P-loop containing nucleoside triphosphate hydrolases"/>
    <property type="match status" value="1"/>
</dbReference>
<dbReference type="PROSITE" id="PS51198">
    <property type="entry name" value="UVRD_HELICASE_ATP_BIND"/>
    <property type="match status" value="1"/>
</dbReference>
<reference evidence="9 10" key="1">
    <citation type="submission" date="2018-04" db="EMBL/GenBank/DDBJ databases">
        <title>Characteristic and Complete Genome Sequencing of A Novel Member of Infective Endocarditis Causative Bacteria: Bergeyella cardium QL-PH.</title>
        <authorList>
            <person name="Pan H."/>
            <person name="Sun E."/>
            <person name="Zhang Y."/>
        </authorList>
    </citation>
    <scope>NUCLEOTIDE SEQUENCE [LARGE SCALE GENOMIC DNA]</scope>
    <source>
        <strain evidence="9 10">HPQL</strain>
    </source>
</reference>
<accession>A0A6P1QW66</accession>
<dbReference type="Pfam" id="PF13361">
    <property type="entry name" value="UvrD_C"/>
    <property type="match status" value="1"/>
</dbReference>
<dbReference type="KEGG" id="bcad:DBX24_03875"/>
<proteinExistence type="predicted"/>
<sequence length="1050" mass="122082">MIFHPYTAINASAGSGKTYALVQKILIICLSHPKRYDTIKNILALTFTNKAANEMKKRLIDWLKGFTDEDYAQNKDLQGIKEKLEKLGIKVSIEELHHRAKEVLDYILHHYSTLNISTIDKFNSKLVRSFSYELGLPHQFNLEIQNEPYLIEAVDRLLDEIGSDEQISSAFMDLIDYNFENDERVNINKTLYNKAKTYINDVHYSELKKNKNFDWEAYKNTKENIRKRIAISKEKMEEIAKSALKLIADKDLDEKDFQGGSSRGIAVFFKKILNFCDGQRDFPFPDDEDKALENFRKGSASKNELIKSTVLSIIEELISKREQIIHLYIYRIKNEKILKELLPFKFNKEIQDQLNIIETENDLVLLSKFNIIINENLKNEPSNFLYEKIGTKFHHFFIDEFQDTSLMQWENLLPLRDNNISESGNSFTIVGDPKQSIYRFRGGESEIMLNILNQKEYTNTPVSIENLENNWRSAKNIVQFNNDLYEFIGNELREEHQKLFAIDGKQNAIKDFPGRVKASLTDYEKRSEVFFENSALQMKKDIQNCIDLGFKLSDITIICRTGKEIREYSSLLGQQKISYNGAEQNIKTISEKGLTLGISYTLKALADFLNWKLEPENRQYLVKMLYYLNKLNRIKIDDFTLEMSQILSLPPHSIENELQKRYHLNLQIELNLNLYNYIEYFAQEFSVVGKETEFILNFLENLYAFSQNSGATLKDFIKYWNEEAQNISIQASDNTDAIKLMTIHAAKGLEFPVVLLPMQSGNKDNDFQQWFSLGDEQELKSINLNNFDKKLNSYDKEIRDFNEENAYKNRIDRLCVLYVATTRAVEHLYLYLQKPSKTGEPTEILRFIESHFPIEPNEDSIDLYPTDSSLIRKTGKEKENTHLSLQIKDLSHKEKKAESIKIATPSKNYQQTKAKVREGILTHEILSKINSKADISKVLQSYLLSGSITKTEKNQIENKINAIVSDSRYSKYFAEGLNTLSERDIIYRGNGKAETYRPDRLVKLSDGWAIIDFKTGAPKKEHLSQIKHYEHLLRSMGRKVSTVEIIYLND</sequence>
<dbReference type="InterPro" id="IPR027417">
    <property type="entry name" value="P-loop_NTPase"/>
</dbReference>
<keyword evidence="2" id="KW-0378">Hydrolase</keyword>
<evidence type="ECO:0000313" key="9">
    <source>
        <dbReference type="EMBL" id="QHN65091.1"/>
    </source>
</evidence>
<evidence type="ECO:0000256" key="3">
    <source>
        <dbReference type="ARBA" id="ARBA00022806"/>
    </source>
</evidence>
<dbReference type="InterPro" id="IPR014017">
    <property type="entry name" value="DNA_helicase_UvrD-like_C"/>
</dbReference>
<evidence type="ECO:0000256" key="7">
    <source>
        <dbReference type="ARBA" id="ARBA00034808"/>
    </source>
</evidence>
<evidence type="ECO:0000256" key="6">
    <source>
        <dbReference type="ARBA" id="ARBA00034617"/>
    </source>
</evidence>
<dbReference type="AlphaFoldDB" id="A0A6P1QW66"/>